<name>A0A0R2MYA6_9LACO</name>
<reference evidence="1 2" key="1">
    <citation type="journal article" date="2015" name="Genome Announc.">
        <title>Expanding the biotechnology potential of lactobacilli through comparative genomics of 213 strains and associated genera.</title>
        <authorList>
            <person name="Sun Z."/>
            <person name="Harris H.M."/>
            <person name="McCann A."/>
            <person name="Guo C."/>
            <person name="Argimon S."/>
            <person name="Zhang W."/>
            <person name="Yang X."/>
            <person name="Jeffery I.B."/>
            <person name="Cooney J.C."/>
            <person name="Kagawa T.F."/>
            <person name="Liu W."/>
            <person name="Song Y."/>
            <person name="Salvetti E."/>
            <person name="Wrobel A."/>
            <person name="Rasinkangas P."/>
            <person name="Parkhill J."/>
            <person name="Rea M.C."/>
            <person name="O'Sullivan O."/>
            <person name="Ritari J."/>
            <person name="Douillard F.P."/>
            <person name="Paul Ross R."/>
            <person name="Yang R."/>
            <person name="Briner A.E."/>
            <person name="Felis G.E."/>
            <person name="de Vos W.M."/>
            <person name="Barrangou R."/>
            <person name="Klaenhammer T.R."/>
            <person name="Caufield P.W."/>
            <person name="Cui Y."/>
            <person name="Zhang H."/>
            <person name="O'Toole P.W."/>
        </authorList>
    </citation>
    <scope>NUCLEOTIDE SEQUENCE [LARGE SCALE GENOMIC DNA]</scope>
    <source>
        <strain evidence="1 2">DSM 24301</strain>
    </source>
</reference>
<accession>A0A0R2MYA6</accession>
<dbReference type="Proteomes" id="UP000050969">
    <property type="component" value="Unassembled WGS sequence"/>
</dbReference>
<evidence type="ECO:0000313" key="1">
    <source>
        <dbReference type="EMBL" id="KRO16829.1"/>
    </source>
</evidence>
<gene>
    <name evidence="1" type="ORF">IV56_GL000710</name>
</gene>
<proteinExistence type="predicted"/>
<evidence type="ECO:0000313" key="2">
    <source>
        <dbReference type="Proteomes" id="UP000050969"/>
    </source>
</evidence>
<keyword evidence="2" id="KW-1185">Reference proteome</keyword>
<evidence type="ECO:0008006" key="3">
    <source>
        <dbReference type="Google" id="ProtNLM"/>
    </source>
</evidence>
<sequence length="870" mass="95729">MRGSNVQLTQDINLMTDNKAILTELSYSGIIISGKDDTGEIHTLTFSPIDRQTSPFKYGDKLTDKIVTFKDINIKNANFYGVFPQTKENNTTIRFDSVTYLGPQPVFNPHGQIEFAGNNDFTVNRHEVAEAKSITFNGGKTVLRHTVSSITFPVLFPYHYAGASIKVKNNANVVIEAGYNVFKDANAAYIDVSGNSTLHITARGIYTVKPTDAAITADDRSQIDVHLTKGIGATSSVVPLIANNSSAIRIKTQDNTYSTASNSDFTANNNSKIEIQSEKAISSGVMSGKVTATENSNINLRSSTQMFGTVSGNITATENSSISLNAVTKVFATFSSAEIRSGAKSDALVQNRRMQDKSSVTLASQQGVFGTLTGAQIKVEKDARMNISAQQFAENITEMQNTDLFTVAEKGTLTLKATDTLFKAIASSGTVRYKIDGILNQTVGQMYGGTLSRTFDYQFNAGSKVDMIFTSTSSKKNLQFGGDSTMTIGNGAKVVLSNSGNTAPIISGDNSAKNIITINRAHLELNRSKVDEKDSSHFEKVKMVLPDQCFRQIQTTDLLGSQQKYLYVNFEANQNGSTLTTTGNNDTFRDNFSNQLKQLIITDVERPVVTPAALEVHPDTTNFPVSGTATPGTELKVRFTGIDGRDLVADEEFLHTITKSNGEFSFFINFDKPFDVNFAIIVEANYSGEDKLERPVVVYVKQYEPADVNFKNVPDLFDFGAQPVTNTNKDIQPLVKGKKFEIRDNRKLVDRTNVLIMVKQTQPFTSVTSKHKLKNALWKREFKNFEGKVEPETEGEFLITDSDNVFMNIEPQTDELITERDLTFYLTGGTNSEKTVPGMIQANFSGEQKVIGEKYEAELEWTLLNAPPND</sequence>
<dbReference type="PATRIC" id="fig|1293598.4.peg.756"/>
<organism evidence="1 2">
    <name type="scientific">Lacticaseibacillus saniviri JCM 17471 = DSM 24301</name>
    <dbReference type="NCBI Taxonomy" id="1293598"/>
    <lineage>
        <taxon>Bacteria</taxon>
        <taxon>Bacillati</taxon>
        <taxon>Bacillota</taxon>
        <taxon>Bacilli</taxon>
        <taxon>Lactobacillales</taxon>
        <taxon>Lactobacillaceae</taxon>
        <taxon>Lacticaseibacillus</taxon>
    </lineage>
</organism>
<dbReference type="EMBL" id="JQCE01000030">
    <property type="protein sequence ID" value="KRO16829.1"/>
    <property type="molecule type" value="Genomic_DNA"/>
</dbReference>
<dbReference type="STRING" id="1293598.IV56_GL000710"/>
<dbReference type="AlphaFoldDB" id="A0A0R2MYA6"/>
<comment type="caution">
    <text evidence="1">The sequence shown here is derived from an EMBL/GenBank/DDBJ whole genome shotgun (WGS) entry which is preliminary data.</text>
</comment>
<protein>
    <recommendedName>
        <fullName evidence="3">WxL domain-containing protein</fullName>
    </recommendedName>
</protein>